<dbReference type="GO" id="GO:0071897">
    <property type="term" value="P:DNA biosynthetic process"/>
    <property type="evidence" value="ECO:0007669"/>
    <property type="project" value="UniProtKB-ARBA"/>
</dbReference>
<protein>
    <recommendedName>
        <fullName evidence="1">Reverse transcriptase domain-containing protein</fullName>
    </recommendedName>
</protein>
<dbReference type="PANTHER" id="PTHR33332">
    <property type="entry name" value="REVERSE TRANSCRIPTASE DOMAIN-CONTAINING PROTEIN"/>
    <property type="match status" value="1"/>
</dbReference>
<dbReference type="PROSITE" id="PS50878">
    <property type="entry name" value="RT_POL"/>
    <property type="match status" value="1"/>
</dbReference>
<dbReference type="SUPFAM" id="SSF56672">
    <property type="entry name" value="DNA/RNA polymerases"/>
    <property type="match status" value="1"/>
</dbReference>
<feature type="domain" description="Reverse transcriptase" evidence="1">
    <location>
        <begin position="1"/>
        <end position="128"/>
    </location>
</feature>
<evidence type="ECO:0000313" key="2">
    <source>
        <dbReference type="EMBL" id="JAT04373.1"/>
    </source>
</evidence>
<dbReference type="Pfam" id="PF00078">
    <property type="entry name" value="RVT_1"/>
    <property type="match status" value="1"/>
</dbReference>
<dbReference type="AlphaFoldDB" id="A0A1B6JYW3"/>
<gene>
    <name evidence="2" type="ORF">g.1524</name>
</gene>
<proteinExistence type="predicted"/>
<name>A0A1B6JYW3_9HEMI</name>
<feature type="non-terminal residue" evidence="2">
    <location>
        <position position="171"/>
    </location>
</feature>
<feature type="non-terminal residue" evidence="2">
    <location>
        <position position="1"/>
    </location>
</feature>
<sequence>HPQASVPLLSWLHDYLRDRRLRVKLPGSISREFPQTSGVPQGSLLGPYLFTAFINDLTSILLVEALLFADDVKIFTVISQPDDFARLQTSLNSVLDWCNTNNMKLNSSKCSVMSFGRLRDPRYFQYTLDGRALDRVFTVRDLGVTFSADFSFNAHVDDLCRRAHRILGFIS</sequence>
<dbReference type="InterPro" id="IPR000477">
    <property type="entry name" value="RT_dom"/>
</dbReference>
<dbReference type="InterPro" id="IPR043502">
    <property type="entry name" value="DNA/RNA_pol_sf"/>
</dbReference>
<reference evidence="2" key="1">
    <citation type="submission" date="2015-11" db="EMBL/GenBank/DDBJ databases">
        <title>De novo transcriptome assembly of four potential Pierce s Disease insect vectors from Arizona vineyards.</title>
        <authorList>
            <person name="Tassone E.E."/>
        </authorList>
    </citation>
    <scope>NUCLEOTIDE SEQUENCE</scope>
</reference>
<accession>A0A1B6JYW3</accession>
<organism evidence="2">
    <name type="scientific">Homalodisca liturata</name>
    <dbReference type="NCBI Taxonomy" id="320908"/>
    <lineage>
        <taxon>Eukaryota</taxon>
        <taxon>Metazoa</taxon>
        <taxon>Ecdysozoa</taxon>
        <taxon>Arthropoda</taxon>
        <taxon>Hexapoda</taxon>
        <taxon>Insecta</taxon>
        <taxon>Pterygota</taxon>
        <taxon>Neoptera</taxon>
        <taxon>Paraneoptera</taxon>
        <taxon>Hemiptera</taxon>
        <taxon>Auchenorrhyncha</taxon>
        <taxon>Membracoidea</taxon>
        <taxon>Cicadellidae</taxon>
        <taxon>Cicadellinae</taxon>
        <taxon>Proconiini</taxon>
        <taxon>Homalodisca</taxon>
    </lineage>
</organism>
<dbReference type="EMBL" id="GECU01003334">
    <property type="protein sequence ID" value="JAT04373.1"/>
    <property type="molecule type" value="Transcribed_RNA"/>
</dbReference>
<evidence type="ECO:0000259" key="1">
    <source>
        <dbReference type="PROSITE" id="PS50878"/>
    </source>
</evidence>